<dbReference type="KEGG" id="part:PARC_b0363"/>
<reference evidence="2 3" key="1">
    <citation type="journal article" date="2012" name="J. Bacteriol.">
        <title>Genome sequences of type strains of seven species of the marine bacterium Pseudoalteromonas.</title>
        <authorList>
            <person name="Xie B.B."/>
            <person name="Shu Y.L."/>
            <person name="Qin Q.L."/>
            <person name="Rong J.C."/>
            <person name="Zhang X.Y."/>
            <person name="Chen X.L."/>
            <person name="Shi M."/>
            <person name="He H.L."/>
            <person name="Zhou B.C."/>
            <person name="Zhang Y.Z."/>
        </authorList>
    </citation>
    <scope>NUCLEOTIDE SEQUENCE [LARGE SCALE GENOMIC DNA]</scope>
    <source>
        <strain evidence="2 3">A 37-1-2</strain>
    </source>
</reference>
<accession>A0A290SAG9</accession>
<evidence type="ECO:0000313" key="2">
    <source>
        <dbReference type="EMBL" id="ATC88577.1"/>
    </source>
</evidence>
<dbReference type="AlphaFoldDB" id="A0A290SAG9"/>
<organism evidence="2 3">
    <name type="scientific">Pseudoalteromonas arctica A 37-1-2</name>
    <dbReference type="NCBI Taxonomy" id="1117313"/>
    <lineage>
        <taxon>Bacteria</taxon>
        <taxon>Pseudomonadati</taxon>
        <taxon>Pseudomonadota</taxon>
        <taxon>Gammaproteobacteria</taxon>
        <taxon>Alteromonadales</taxon>
        <taxon>Pseudoalteromonadaceae</taxon>
        <taxon>Pseudoalteromonas</taxon>
    </lineage>
</organism>
<dbReference type="EMBL" id="CP011026">
    <property type="protein sequence ID" value="ATC88577.1"/>
    <property type="molecule type" value="Genomic_DNA"/>
</dbReference>
<sequence length="455" mass="49350">MIKKLGLLALCSLSAQAQVDVLSDGTLQTQACAYGRGSTAISGAKTQASAELISFIKGNKSLTTQSAQQHLTTSLDNDAASLYEQQRTTMMEGLSAGAVPLNYSTPTLSGNDTCMTVSINPQELGEPQEQNWQQTTQNISVTVIGQGWKKEGKTALTIAEQDALQRAVSQVVGVWLTQQHTQSSSTSMNVVDGNESTNMQELIGQQLSSHSEGLVKEWQTLQTKELQNGGVEVTVMAVVEKAPLIQKASKLLSMIGSPRVQVIAPEPLKTELKVWLNEQGIEVGNAASLVIYAKSEVIKRGNNRQLYLSADVRDLAGNIYGQWKNDPSFMSLPNDPYVEKDLMAVHLASESQSKALHNTLNNAFTQVVARGGLVREIMLPSNKLTQPEKLHDVLSTLGGVSDVSIHKQQKYTVASLRFKGNTGELAHALDQALITITAKNLSKITVEDDFTLRYK</sequence>
<protein>
    <recommendedName>
        <fullName evidence="4">Flagellar assembly protein T N-terminal domain-containing protein</fullName>
    </recommendedName>
</protein>
<dbReference type="OrthoDB" id="5857647at2"/>
<proteinExistence type="predicted"/>
<name>A0A290SAG9_9GAMM</name>
<dbReference type="RefSeq" id="WP_010553655.1">
    <property type="nucleotide sequence ID" value="NZ_CP011026.1"/>
</dbReference>
<dbReference type="Proteomes" id="UP000016505">
    <property type="component" value="Chromosome II"/>
</dbReference>
<gene>
    <name evidence="2" type="ORF">PARC_b0363</name>
</gene>
<evidence type="ECO:0008006" key="4">
    <source>
        <dbReference type="Google" id="ProtNLM"/>
    </source>
</evidence>
<evidence type="ECO:0000313" key="3">
    <source>
        <dbReference type="Proteomes" id="UP000016505"/>
    </source>
</evidence>
<feature type="signal peptide" evidence="1">
    <location>
        <begin position="1"/>
        <end position="17"/>
    </location>
</feature>
<evidence type="ECO:0000256" key="1">
    <source>
        <dbReference type="SAM" id="SignalP"/>
    </source>
</evidence>
<feature type="chain" id="PRO_5012629130" description="Flagellar assembly protein T N-terminal domain-containing protein" evidence="1">
    <location>
        <begin position="18"/>
        <end position="455"/>
    </location>
</feature>
<keyword evidence="1" id="KW-0732">Signal</keyword>